<keyword evidence="2" id="KW-1185">Reference proteome</keyword>
<dbReference type="RefSeq" id="WP_151692698.1">
    <property type="nucleotide sequence ID" value="NZ_BMGX01000002.1"/>
</dbReference>
<protein>
    <submittedName>
        <fullName evidence="1">Uncharacterized protein</fullName>
    </submittedName>
</protein>
<evidence type="ECO:0000313" key="2">
    <source>
        <dbReference type="Proteomes" id="UP000484164"/>
    </source>
</evidence>
<gene>
    <name evidence="1" type="ORF">F8C82_06290</name>
</gene>
<dbReference type="Proteomes" id="UP000484164">
    <property type="component" value="Unassembled WGS sequence"/>
</dbReference>
<dbReference type="AlphaFoldDB" id="A0A6L3ZLJ2"/>
<comment type="caution">
    <text evidence="1">The sequence shown here is derived from an EMBL/GenBank/DDBJ whole genome shotgun (WGS) entry which is preliminary data.</text>
</comment>
<accession>A0A6L3ZLJ2</accession>
<reference evidence="1 2" key="1">
    <citation type="submission" date="2019-10" db="EMBL/GenBank/DDBJ databases">
        <title>Genome sequence of Phaeocystidibacter marisrubri JCM30614 (type strain).</title>
        <authorList>
            <person name="Bowman J.P."/>
        </authorList>
    </citation>
    <scope>NUCLEOTIDE SEQUENCE [LARGE SCALE GENOMIC DNA]</scope>
    <source>
        <strain evidence="1 2">JCM 30614</strain>
    </source>
</reference>
<organism evidence="1 2">
    <name type="scientific">Phaeocystidibacter marisrubri</name>
    <dbReference type="NCBI Taxonomy" id="1577780"/>
    <lineage>
        <taxon>Bacteria</taxon>
        <taxon>Pseudomonadati</taxon>
        <taxon>Bacteroidota</taxon>
        <taxon>Flavobacteriia</taxon>
        <taxon>Flavobacteriales</taxon>
        <taxon>Phaeocystidibacteraceae</taxon>
        <taxon>Phaeocystidibacter</taxon>
    </lineage>
</organism>
<proteinExistence type="predicted"/>
<sequence length="210" mass="24083">MMRLLLLLLFTPILLQGQSVELSSKYIHYHYPFIQPLKVLAYNIDCSEVTVSINEKEYEPNAFCEINIGDQFPFGFSGVVNAVISYQDTSFEQKLYIPALRSTPAIYGRSGFASYSYRALEIGLSHMTIYFDTYCSEFTSGFQIHDWKTIVYRLGQEVMNQRQSKSDSTFVHFQLYPGDVVVIDSMRYSIPAKADTLFQYTTDPFIAVAQ</sequence>
<evidence type="ECO:0000313" key="1">
    <source>
        <dbReference type="EMBL" id="KAB2818010.1"/>
    </source>
</evidence>
<name>A0A6L3ZLJ2_9FLAO</name>
<dbReference type="EMBL" id="WBVQ01000001">
    <property type="protein sequence ID" value="KAB2818010.1"/>
    <property type="molecule type" value="Genomic_DNA"/>
</dbReference>